<accession>A0A8S0FFP0</accession>
<dbReference type="AlphaFoldDB" id="A0A8S0FFP0"/>
<evidence type="ECO:0000313" key="3">
    <source>
        <dbReference type="Proteomes" id="UP000467488"/>
    </source>
</evidence>
<sequence>MVFRKPGQQHFPKGGTVQGKSFSRPAANDNRILAFFFRQIDAGGTIQNAQMAGKTGLVTEKNE</sequence>
<reference evidence="2 3" key="1">
    <citation type="submission" date="2020-01" db="EMBL/GenBank/DDBJ databases">
        <title>Dynamics of blaIMP-6 dissemination in carbapenem resistant Enterobacteriacea isolated from regional surveillance in Osaka, Japan.</title>
        <authorList>
            <person name="Abe R."/>
            <person name="Akeda Y."/>
            <person name="Sugawara Y."/>
            <person name="Yamamoto N."/>
            <person name="Tomono K."/>
            <person name="Takeuchi D."/>
            <person name="Kawahara R."/>
            <person name="Hamada S."/>
        </authorList>
    </citation>
    <scope>NUCLEOTIDE SEQUENCE [LARGE SCALE GENOMIC DNA]</scope>
    <source>
        <strain evidence="2 3">E300</strain>
    </source>
</reference>
<dbReference type="EMBL" id="AP022360">
    <property type="protein sequence ID" value="BBU78756.1"/>
    <property type="molecule type" value="Genomic_DNA"/>
</dbReference>
<gene>
    <name evidence="2" type="ORF">EIMP300_01560</name>
</gene>
<feature type="region of interest" description="Disordered" evidence="1">
    <location>
        <begin position="1"/>
        <end position="23"/>
    </location>
</feature>
<name>A0A8S0FFP0_ECOLX</name>
<evidence type="ECO:0000313" key="2">
    <source>
        <dbReference type="EMBL" id="BBU78756.1"/>
    </source>
</evidence>
<evidence type="ECO:0000256" key="1">
    <source>
        <dbReference type="SAM" id="MobiDB-lite"/>
    </source>
</evidence>
<proteinExistence type="predicted"/>
<protein>
    <submittedName>
        <fullName evidence="2">Uncharacterized protein</fullName>
    </submittedName>
</protein>
<dbReference type="Proteomes" id="UP000467488">
    <property type="component" value="Chromosome"/>
</dbReference>
<organism evidence="2 3">
    <name type="scientific">Escherichia coli</name>
    <dbReference type="NCBI Taxonomy" id="562"/>
    <lineage>
        <taxon>Bacteria</taxon>
        <taxon>Pseudomonadati</taxon>
        <taxon>Pseudomonadota</taxon>
        <taxon>Gammaproteobacteria</taxon>
        <taxon>Enterobacterales</taxon>
        <taxon>Enterobacteriaceae</taxon>
        <taxon>Escherichia</taxon>
    </lineage>
</organism>